<dbReference type="Proteomes" id="UP001256827">
    <property type="component" value="Chromosome"/>
</dbReference>
<keyword evidence="4 5" id="KW-0472">Membrane</keyword>
<feature type="transmembrane region" description="Helical" evidence="5">
    <location>
        <begin position="12"/>
        <end position="40"/>
    </location>
</feature>
<name>A0ABY9SY07_BREBE</name>
<dbReference type="InterPro" id="IPR019109">
    <property type="entry name" value="MamF_MmsF"/>
</dbReference>
<evidence type="ECO:0000256" key="4">
    <source>
        <dbReference type="ARBA" id="ARBA00023136"/>
    </source>
</evidence>
<keyword evidence="7" id="KW-1185">Reference proteome</keyword>
<evidence type="ECO:0000256" key="2">
    <source>
        <dbReference type="ARBA" id="ARBA00022692"/>
    </source>
</evidence>
<evidence type="ECO:0000313" key="7">
    <source>
        <dbReference type="Proteomes" id="UP001256827"/>
    </source>
</evidence>
<comment type="subcellular location">
    <subcellularLocation>
        <location evidence="1">Membrane</location>
        <topology evidence="1">Multi-pass membrane protein</topology>
    </subcellularLocation>
</comment>
<keyword evidence="3 5" id="KW-1133">Transmembrane helix</keyword>
<dbReference type="RefSeq" id="WP_310764240.1">
    <property type="nucleotide sequence ID" value="NZ_CP134050.1"/>
</dbReference>
<proteinExistence type="predicted"/>
<evidence type="ECO:0000313" key="6">
    <source>
        <dbReference type="EMBL" id="WNC12720.1"/>
    </source>
</evidence>
<protein>
    <submittedName>
        <fullName evidence="6">DUF4870 domain-containing protein</fullName>
    </submittedName>
</protein>
<evidence type="ECO:0000256" key="3">
    <source>
        <dbReference type="ARBA" id="ARBA00022989"/>
    </source>
</evidence>
<sequence>MNVLYGKEERMWAMIAHLSSLVGFFIPLGNVLGPLIVWLVKRETSPFVDRHGKEAVNFGISVTIYAAVSSILLLVFIGALLLIALFLFWAVFLIMGAVKANEGSEFRYPLTIRFIK</sequence>
<evidence type="ECO:0000256" key="1">
    <source>
        <dbReference type="ARBA" id="ARBA00004141"/>
    </source>
</evidence>
<dbReference type="EMBL" id="CP134050">
    <property type="protein sequence ID" value="WNC12720.1"/>
    <property type="molecule type" value="Genomic_DNA"/>
</dbReference>
<reference evidence="6 7" key="1">
    <citation type="submission" date="2023-09" db="EMBL/GenBank/DDBJ databases">
        <title>Complete Genome and Methylome dissection of Bacillus brevis NEB573 original source of BbsI restriction endonuclease.</title>
        <authorList>
            <person name="Fomenkov A."/>
            <person name="Roberts R.D."/>
        </authorList>
    </citation>
    <scope>NUCLEOTIDE SEQUENCE [LARGE SCALE GENOMIC DNA]</scope>
    <source>
        <strain evidence="6 7">NEB573</strain>
    </source>
</reference>
<evidence type="ECO:0000256" key="5">
    <source>
        <dbReference type="SAM" id="Phobius"/>
    </source>
</evidence>
<keyword evidence="2 5" id="KW-0812">Transmembrane</keyword>
<gene>
    <name evidence="6" type="ORF">RGB73_18535</name>
</gene>
<organism evidence="6 7">
    <name type="scientific">Brevibacillus brevis</name>
    <name type="common">Bacillus brevis</name>
    <dbReference type="NCBI Taxonomy" id="1393"/>
    <lineage>
        <taxon>Bacteria</taxon>
        <taxon>Bacillati</taxon>
        <taxon>Bacillota</taxon>
        <taxon>Bacilli</taxon>
        <taxon>Bacillales</taxon>
        <taxon>Paenibacillaceae</taxon>
        <taxon>Brevibacillus</taxon>
    </lineage>
</organism>
<feature type="transmembrane region" description="Helical" evidence="5">
    <location>
        <begin position="71"/>
        <end position="98"/>
    </location>
</feature>
<accession>A0ABY9SY07</accession>
<dbReference type="Pfam" id="PF09685">
    <property type="entry name" value="MamF_MmsF"/>
    <property type="match status" value="1"/>
</dbReference>